<dbReference type="InterPro" id="IPR023210">
    <property type="entry name" value="NADP_OxRdtase_dom"/>
</dbReference>
<organism evidence="3 4">
    <name type="scientific">Pyrobaculum arsenaticum</name>
    <dbReference type="NCBI Taxonomy" id="121277"/>
    <lineage>
        <taxon>Archaea</taxon>
        <taxon>Thermoproteota</taxon>
        <taxon>Thermoprotei</taxon>
        <taxon>Thermoproteales</taxon>
        <taxon>Thermoproteaceae</taxon>
        <taxon>Pyrobaculum</taxon>
    </lineage>
</organism>
<dbReference type="PANTHER" id="PTHR43364:SF4">
    <property type="entry name" value="NAD(P)-LINKED OXIDOREDUCTASE SUPERFAMILY PROTEIN"/>
    <property type="match status" value="1"/>
</dbReference>
<dbReference type="AlphaFoldDB" id="A0A7L4P8K4"/>
<feature type="domain" description="NADP-dependent oxidoreductase" evidence="2">
    <location>
        <begin position="15"/>
        <end position="304"/>
    </location>
</feature>
<dbReference type="RefSeq" id="WP_179790199.1">
    <property type="nucleotide sequence ID" value="NZ_JAAVJF010000001.1"/>
</dbReference>
<gene>
    <name evidence="3" type="ORF">HC235_00585</name>
</gene>
<dbReference type="SUPFAM" id="SSF51430">
    <property type="entry name" value="NAD(P)-linked oxidoreductase"/>
    <property type="match status" value="1"/>
</dbReference>
<dbReference type="Gene3D" id="3.20.20.100">
    <property type="entry name" value="NADP-dependent oxidoreductase domain"/>
    <property type="match status" value="1"/>
</dbReference>
<evidence type="ECO:0000259" key="2">
    <source>
        <dbReference type="Pfam" id="PF00248"/>
    </source>
</evidence>
<keyword evidence="4" id="KW-1185">Reference proteome</keyword>
<dbReference type="Pfam" id="PF00248">
    <property type="entry name" value="Aldo_ket_red"/>
    <property type="match status" value="1"/>
</dbReference>
<dbReference type="PROSITE" id="PS00062">
    <property type="entry name" value="ALDOKETO_REDUCTASE_2"/>
    <property type="match status" value="1"/>
</dbReference>
<evidence type="ECO:0000313" key="4">
    <source>
        <dbReference type="Proteomes" id="UP000554766"/>
    </source>
</evidence>
<reference evidence="3 4" key="1">
    <citation type="journal article" date="2020" name="Nat. Commun.">
        <title>The structures of two archaeal type IV pili illuminate evolutionary relationships.</title>
        <authorList>
            <person name="Wang F."/>
            <person name="Baquero D.P."/>
            <person name="Su Z."/>
            <person name="Beltran L.C."/>
            <person name="Prangishvili D."/>
            <person name="Krupovic M."/>
            <person name="Egelman E.H."/>
        </authorList>
    </citation>
    <scope>NUCLEOTIDE SEQUENCE [LARGE SCALE GENOMIC DNA]</scope>
    <source>
        <strain evidence="3 4">2GA</strain>
    </source>
</reference>
<dbReference type="InterPro" id="IPR018170">
    <property type="entry name" value="Aldo/ket_reductase_CS"/>
</dbReference>
<proteinExistence type="predicted"/>
<comment type="caution">
    <text evidence="3">The sequence shown here is derived from an EMBL/GenBank/DDBJ whole genome shotgun (WGS) entry which is preliminary data.</text>
</comment>
<evidence type="ECO:0000313" key="3">
    <source>
        <dbReference type="EMBL" id="NYR14490.1"/>
    </source>
</evidence>
<dbReference type="GO" id="GO:0016491">
    <property type="term" value="F:oxidoreductase activity"/>
    <property type="evidence" value="ECO:0007669"/>
    <property type="project" value="UniProtKB-KW"/>
</dbReference>
<dbReference type="CDD" id="cd19093">
    <property type="entry name" value="AKR_AtPLR-like"/>
    <property type="match status" value="1"/>
</dbReference>
<dbReference type="EMBL" id="JAAVJF010000001">
    <property type="protein sequence ID" value="NYR14490.1"/>
    <property type="molecule type" value="Genomic_DNA"/>
</dbReference>
<keyword evidence="1" id="KW-0560">Oxidoreductase</keyword>
<dbReference type="InterPro" id="IPR020471">
    <property type="entry name" value="AKR"/>
</dbReference>
<sequence>MEKIRLGRTDMRVSRIGMGAWQFSGDAWGVFSYEQAKAVVTKALEVGINFFDTAAVYGRGRSEEFLGRAIRELGARDQVYIATKIHGDWLRRVDILASVENQRRRLGVDAIDLYQVHWPACWHNTPICETMKTLEELVDRGLVRYIGVSNFPLALLEHARSCLSRTDIVTSQNRYNLIEREADKELLPYLRREGIVLIAWSPLAKGVLTGKYTPENLPQFEDVRRNDPLFTPGNLKTAAPVVEELKRVAAKYGKTPAQAALNWLIRDPWIYPIPGAKTPEQVTENAGAVGWLMSDDEWRTLDRLGWDASQRILYVTW</sequence>
<dbReference type="InterPro" id="IPR036812">
    <property type="entry name" value="NAD(P)_OxRdtase_dom_sf"/>
</dbReference>
<dbReference type="PANTHER" id="PTHR43364">
    <property type="entry name" value="NADH-SPECIFIC METHYLGLYOXAL REDUCTASE-RELATED"/>
    <property type="match status" value="1"/>
</dbReference>
<protein>
    <submittedName>
        <fullName evidence="3">Aldo/keto reductase</fullName>
    </submittedName>
</protein>
<name>A0A7L4P8K4_9CREN</name>
<dbReference type="PRINTS" id="PR00069">
    <property type="entry name" value="ALDKETRDTASE"/>
</dbReference>
<dbReference type="Proteomes" id="UP000554766">
    <property type="component" value="Unassembled WGS sequence"/>
</dbReference>
<dbReference type="InterPro" id="IPR050523">
    <property type="entry name" value="AKR_Detox_Biosynth"/>
</dbReference>
<evidence type="ECO:0000256" key="1">
    <source>
        <dbReference type="ARBA" id="ARBA00023002"/>
    </source>
</evidence>
<accession>A0A7L4P8K4</accession>